<dbReference type="EMBL" id="MN739626">
    <property type="protein sequence ID" value="QHT16441.1"/>
    <property type="molecule type" value="Genomic_DNA"/>
</dbReference>
<proteinExistence type="predicted"/>
<accession>A0A6C0DJ41</accession>
<sequence>MPIIVKNAHHIAESLQKLIGLLWDNTEVEYHFNHFYKMFEYTLKDIKESKEPTLDHFVWNKLNATFKKGISEIEYAICISTEEMNFKDDISKVNVRQFFMNKLRILINHLKDIHREHTEKKKYVNPIATRSLTPYELMVIRQKAGLPFTPCEVVPDIMEDLYDIYD</sequence>
<organism evidence="1">
    <name type="scientific">viral metagenome</name>
    <dbReference type="NCBI Taxonomy" id="1070528"/>
    <lineage>
        <taxon>unclassified sequences</taxon>
        <taxon>metagenomes</taxon>
        <taxon>organismal metagenomes</taxon>
    </lineage>
</organism>
<protein>
    <submittedName>
        <fullName evidence="1">Uncharacterized protein</fullName>
    </submittedName>
</protein>
<evidence type="ECO:0000313" key="1">
    <source>
        <dbReference type="EMBL" id="QHT16441.1"/>
    </source>
</evidence>
<dbReference type="AlphaFoldDB" id="A0A6C0DJ41"/>
<name>A0A6C0DJ41_9ZZZZ</name>
<reference evidence="1" key="1">
    <citation type="journal article" date="2020" name="Nature">
        <title>Giant virus diversity and host interactions through global metagenomics.</title>
        <authorList>
            <person name="Schulz F."/>
            <person name="Roux S."/>
            <person name="Paez-Espino D."/>
            <person name="Jungbluth S."/>
            <person name="Walsh D.A."/>
            <person name="Denef V.J."/>
            <person name="McMahon K.D."/>
            <person name="Konstantinidis K.T."/>
            <person name="Eloe-Fadrosh E.A."/>
            <person name="Kyrpides N.C."/>
            <person name="Woyke T."/>
        </authorList>
    </citation>
    <scope>NUCLEOTIDE SEQUENCE</scope>
    <source>
        <strain evidence="1">GVMAG-M-3300023174-189</strain>
    </source>
</reference>